<comment type="caution">
    <text evidence="1">The sequence shown here is derived from an EMBL/GenBank/DDBJ whole genome shotgun (WGS) entry which is preliminary data.</text>
</comment>
<evidence type="ECO:0000313" key="2">
    <source>
        <dbReference type="Proteomes" id="UP000008363"/>
    </source>
</evidence>
<dbReference type="Gene3D" id="3.30.1780.10">
    <property type="entry name" value="ornithine cyclodeaminase, domain 1"/>
    <property type="match status" value="1"/>
</dbReference>
<dbReference type="GO" id="GO:0005737">
    <property type="term" value="C:cytoplasm"/>
    <property type="evidence" value="ECO:0007669"/>
    <property type="project" value="TreeGrafter"/>
</dbReference>
<dbReference type="InterPro" id="IPR023401">
    <property type="entry name" value="ODC_N"/>
</dbReference>
<dbReference type="STRING" id="1108045.GORHZ_156_00260"/>
<dbReference type="PANTHER" id="PTHR13812">
    <property type="entry name" value="KETIMINE REDUCTASE MU-CRYSTALLIN"/>
    <property type="match status" value="1"/>
</dbReference>
<sequence>MTTAPASDAQTSVLDDRDVLAAVDQRQAIDAVRRVLRSAHRGDAKVIAKSMTAWDGPSTAHTLGAVDQESGLAAFKNWVNTPSGASAVMNVFDAHSGELLMALQAGRLGSLRTAATAAAATDAMADEQADVVGLLGTGRQAYQQVVALRAVRRIDTVRVWSPDQMRRDEFAHRIEAGLGLRVESCPDPRTAVRDAPIVTTITRAVEPFVDRAWLAHGCHVNAMGAILPTSAELLPGVIEASDLSVVDDLENAMRASRELKDALGAELAGVLTLGEVLEKDLRRPADAALTLFKGMGSGLSDLGVAAVVLENCRERTELS</sequence>
<dbReference type="eggNOG" id="COG2423">
    <property type="taxonomic scope" value="Bacteria"/>
</dbReference>
<accession>K6VYN5</accession>
<dbReference type="InterPro" id="IPR003462">
    <property type="entry name" value="ODC_Mu_crystall"/>
</dbReference>
<keyword evidence="2" id="KW-1185">Reference proteome</keyword>
<dbReference type="Proteomes" id="UP000008363">
    <property type="component" value="Unassembled WGS sequence"/>
</dbReference>
<dbReference type="Gene3D" id="3.40.50.720">
    <property type="entry name" value="NAD(P)-binding Rossmann-like Domain"/>
    <property type="match status" value="1"/>
</dbReference>
<dbReference type="Pfam" id="PF02423">
    <property type="entry name" value="OCD_Mu_crystall"/>
    <property type="match status" value="1"/>
</dbReference>
<reference evidence="1 2" key="1">
    <citation type="submission" date="2012-08" db="EMBL/GenBank/DDBJ databases">
        <title>Whole genome shotgun sequence of Gordonia rhizosphera NBRC 16068.</title>
        <authorList>
            <person name="Takarada H."/>
            <person name="Isaki S."/>
            <person name="Hosoyama A."/>
            <person name="Tsuchikane K."/>
            <person name="Katsumata H."/>
            <person name="Baba S."/>
            <person name="Ohji S."/>
            <person name="Yamazaki S."/>
            <person name="Fujita N."/>
        </authorList>
    </citation>
    <scope>NUCLEOTIDE SEQUENCE [LARGE SCALE GENOMIC DNA]</scope>
    <source>
        <strain evidence="1 2">NBRC 16068</strain>
    </source>
</reference>
<evidence type="ECO:0000313" key="1">
    <source>
        <dbReference type="EMBL" id="GAB92015.1"/>
    </source>
</evidence>
<protein>
    <submittedName>
        <fullName evidence="1">Ornithine cyclodeaminase</fullName>
    </submittedName>
</protein>
<dbReference type="PIRSF" id="PIRSF001439">
    <property type="entry name" value="CryM"/>
    <property type="match status" value="1"/>
</dbReference>
<name>K6VYN5_9ACTN</name>
<dbReference type="InterPro" id="IPR036291">
    <property type="entry name" value="NAD(P)-bd_dom_sf"/>
</dbReference>
<dbReference type="PANTHER" id="PTHR13812:SF19">
    <property type="entry name" value="KETIMINE REDUCTASE MU-CRYSTALLIN"/>
    <property type="match status" value="1"/>
</dbReference>
<gene>
    <name evidence="1" type="primary">ocd</name>
    <name evidence="1" type="ORF">GORHZ_156_00260</name>
</gene>
<dbReference type="OrthoDB" id="7209364at2"/>
<organism evidence="1 2">
    <name type="scientific">Gordonia rhizosphera NBRC 16068</name>
    <dbReference type="NCBI Taxonomy" id="1108045"/>
    <lineage>
        <taxon>Bacteria</taxon>
        <taxon>Bacillati</taxon>
        <taxon>Actinomycetota</taxon>
        <taxon>Actinomycetes</taxon>
        <taxon>Mycobacteriales</taxon>
        <taxon>Gordoniaceae</taxon>
        <taxon>Gordonia</taxon>
    </lineage>
</organism>
<dbReference type="AlphaFoldDB" id="K6VYN5"/>
<dbReference type="SUPFAM" id="SSF51735">
    <property type="entry name" value="NAD(P)-binding Rossmann-fold domains"/>
    <property type="match status" value="1"/>
</dbReference>
<dbReference type="RefSeq" id="WP_006336055.1">
    <property type="nucleotide sequence ID" value="NZ_BAHC01000156.1"/>
</dbReference>
<proteinExistence type="predicted"/>
<dbReference type="EMBL" id="BAHC01000156">
    <property type="protein sequence ID" value="GAB92015.1"/>
    <property type="molecule type" value="Genomic_DNA"/>
</dbReference>